<sequence>MNTTRRRTEILSLVRETGYAGIDALAARFRVTPQTIRRDVNALSDDGRLKRMHGGAAWPDRNIAYGTRQVLNLDAKRRIGRAVAALIPDGASVSLGIGTTPEQVARALAEREAAFTVITNNVAIAALLSETPRIDVTMAGGRLSDRGVTGEAAARVFAAYRVDFGIAGAGGIDPDGTLLDFTPDEVIARQAIMAHCRQRVLIADATKFGRPASASGGRIEDAHLLVTDAALPPALARLLDTAGTRVIVTAAETAA</sequence>
<dbReference type="Pfam" id="PF00455">
    <property type="entry name" value="DeoRC"/>
    <property type="match status" value="1"/>
</dbReference>
<evidence type="ECO:0000256" key="1">
    <source>
        <dbReference type="ARBA" id="ARBA00022491"/>
    </source>
</evidence>
<protein>
    <submittedName>
        <fullName evidence="6">DeoR family transcriptional regulator</fullName>
    </submittedName>
</protein>
<dbReference type="SMART" id="SM00420">
    <property type="entry name" value="HTH_DEOR"/>
    <property type="match status" value="1"/>
</dbReference>
<dbReference type="SUPFAM" id="SSF100950">
    <property type="entry name" value="NagB/RpiA/CoA transferase-like"/>
    <property type="match status" value="1"/>
</dbReference>
<dbReference type="SMART" id="SM01134">
    <property type="entry name" value="DeoRC"/>
    <property type="match status" value="1"/>
</dbReference>
<dbReference type="InterPro" id="IPR036388">
    <property type="entry name" value="WH-like_DNA-bd_sf"/>
</dbReference>
<dbReference type="GO" id="GO:0003700">
    <property type="term" value="F:DNA-binding transcription factor activity"/>
    <property type="evidence" value="ECO:0007669"/>
    <property type="project" value="InterPro"/>
</dbReference>
<evidence type="ECO:0000256" key="3">
    <source>
        <dbReference type="ARBA" id="ARBA00023125"/>
    </source>
</evidence>
<dbReference type="InterPro" id="IPR018356">
    <property type="entry name" value="Tscrpt_reg_HTH_DeoR_CS"/>
</dbReference>
<dbReference type="Gene3D" id="3.40.50.1360">
    <property type="match status" value="1"/>
</dbReference>
<reference evidence="6 7" key="1">
    <citation type="submission" date="2015-12" db="EMBL/GenBank/DDBJ databases">
        <title>Genome sequence of Tistrella mobilis MCCC 1A02139.</title>
        <authorList>
            <person name="Lu L."/>
            <person name="Lai Q."/>
            <person name="Shao Z."/>
            <person name="Qian P."/>
        </authorList>
    </citation>
    <scope>NUCLEOTIDE SEQUENCE [LARGE SCALE GENOMIC DNA]</scope>
    <source>
        <strain evidence="6 7">MCCC 1A02139</strain>
    </source>
</reference>
<dbReference type="RefSeq" id="WP_062767221.1">
    <property type="nucleotide sequence ID" value="NZ_CP121045.1"/>
</dbReference>
<dbReference type="InterPro" id="IPR037171">
    <property type="entry name" value="NagB/RpiA_transferase-like"/>
</dbReference>
<organism evidence="6 7">
    <name type="scientific">Tistrella mobilis</name>
    <dbReference type="NCBI Taxonomy" id="171437"/>
    <lineage>
        <taxon>Bacteria</taxon>
        <taxon>Pseudomonadati</taxon>
        <taxon>Pseudomonadota</taxon>
        <taxon>Alphaproteobacteria</taxon>
        <taxon>Geminicoccales</taxon>
        <taxon>Geminicoccaceae</taxon>
        <taxon>Tistrella</taxon>
    </lineage>
</organism>
<comment type="caution">
    <text evidence="6">The sequence shown here is derived from an EMBL/GenBank/DDBJ whole genome shotgun (WGS) entry which is preliminary data.</text>
</comment>
<name>A0A162KDN4_9PROT</name>
<dbReference type="PANTHER" id="PTHR30363:SF4">
    <property type="entry name" value="GLYCEROL-3-PHOSPHATE REGULON REPRESSOR"/>
    <property type="match status" value="1"/>
</dbReference>
<dbReference type="InterPro" id="IPR050313">
    <property type="entry name" value="Carb_Metab_HTH_regulators"/>
</dbReference>
<dbReference type="EMBL" id="LPZR01000184">
    <property type="protein sequence ID" value="KYO51015.1"/>
    <property type="molecule type" value="Genomic_DNA"/>
</dbReference>
<evidence type="ECO:0000313" key="6">
    <source>
        <dbReference type="EMBL" id="KYO51015.1"/>
    </source>
</evidence>
<dbReference type="SUPFAM" id="SSF46785">
    <property type="entry name" value="Winged helix' DNA-binding domain"/>
    <property type="match status" value="1"/>
</dbReference>
<dbReference type="InterPro" id="IPR036390">
    <property type="entry name" value="WH_DNA-bd_sf"/>
</dbReference>
<accession>A0A162KDN4</accession>
<dbReference type="Proteomes" id="UP000075787">
    <property type="component" value="Unassembled WGS sequence"/>
</dbReference>
<dbReference type="OrthoDB" id="9814815at2"/>
<dbReference type="PROSITE" id="PS51000">
    <property type="entry name" value="HTH_DEOR_2"/>
    <property type="match status" value="1"/>
</dbReference>
<dbReference type="AlphaFoldDB" id="A0A162KDN4"/>
<evidence type="ECO:0000313" key="7">
    <source>
        <dbReference type="Proteomes" id="UP000075787"/>
    </source>
</evidence>
<dbReference type="Pfam" id="PF08220">
    <property type="entry name" value="HTH_DeoR"/>
    <property type="match status" value="1"/>
</dbReference>
<keyword evidence="2" id="KW-0805">Transcription regulation</keyword>
<gene>
    <name evidence="6" type="ORF">AUP44_10845</name>
</gene>
<proteinExistence type="predicted"/>
<evidence type="ECO:0000256" key="2">
    <source>
        <dbReference type="ARBA" id="ARBA00023015"/>
    </source>
</evidence>
<dbReference type="InterPro" id="IPR014036">
    <property type="entry name" value="DeoR-like_C"/>
</dbReference>
<keyword evidence="1" id="KW-0678">Repressor</keyword>
<dbReference type="GO" id="GO:0003677">
    <property type="term" value="F:DNA binding"/>
    <property type="evidence" value="ECO:0007669"/>
    <property type="project" value="UniProtKB-KW"/>
</dbReference>
<keyword evidence="3" id="KW-0238">DNA-binding</keyword>
<dbReference type="GeneID" id="97242248"/>
<dbReference type="Gene3D" id="1.10.10.10">
    <property type="entry name" value="Winged helix-like DNA-binding domain superfamily/Winged helix DNA-binding domain"/>
    <property type="match status" value="1"/>
</dbReference>
<feature type="domain" description="HTH deoR-type" evidence="5">
    <location>
        <begin position="3"/>
        <end position="58"/>
    </location>
</feature>
<keyword evidence="4" id="KW-0804">Transcription</keyword>
<evidence type="ECO:0000256" key="4">
    <source>
        <dbReference type="ARBA" id="ARBA00023163"/>
    </source>
</evidence>
<dbReference type="PANTHER" id="PTHR30363">
    <property type="entry name" value="HTH-TYPE TRANSCRIPTIONAL REGULATOR SRLR-RELATED"/>
    <property type="match status" value="1"/>
</dbReference>
<dbReference type="InterPro" id="IPR001034">
    <property type="entry name" value="DeoR_HTH"/>
</dbReference>
<dbReference type="PRINTS" id="PR00037">
    <property type="entry name" value="HTHLACR"/>
</dbReference>
<dbReference type="PROSITE" id="PS00894">
    <property type="entry name" value="HTH_DEOR_1"/>
    <property type="match status" value="1"/>
</dbReference>
<evidence type="ECO:0000259" key="5">
    <source>
        <dbReference type="PROSITE" id="PS51000"/>
    </source>
</evidence>